<dbReference type="Proteomes" id="UP000592216">
    <property type="component" value="Unassembled WGS sequence"/>
</dbReference>
<dbReference type="RefSeq" id="WP_177157609.1">
    <property type="nucleotide sequence ID" value="NZ_JABCJE010000003.1"/>
</dbReference>
<gene>
    <name evidence="1" type="ORF">HJ536_10145</name>
</gene>
<evidence type="ECO:0000313" key="1">
    <source>
        <dbReference type="EMBL" id="NVO23715.1"/>
    </source>
</evidence>
<dbReference type="EMBL" id="JABCJE010000003">
    <property type="protein sequence ID" value="NVO23715.1"/>
    <property type="molecule type" value="Genomic_DNA"/>
</dbReference>
<sequence length="187" mass="20209">MQDTAPLPQHALRIADLPQRKATRVTLTPPPEEMRAIADELGLDGLRKLRFEAELAPLGRNDWKLTGSLGATVVQSCVVTLEPVTTRIDTAVEIKYLSSIPEVEGEEVEMPEDDSIEPLPAVVDLAEVMIESLSLNLPLYPRADGADPVDLQVTEPGKKAMTDEDAKPFAGLAALRSKLGGDSEENS</sequence>
<reference evidence="1 2" key="1">
    <citation type="submission" date="2020-04" db="EMBL/GenBank/DDBJ databases">
        <title>Donghicola sp., a member of the Rhodobacteraceae family isolated from mangrove forest in Thailand.</title>
        <authorList>
            <person name="Charoenyingcharoen P."/>
            <person name="Yukphan P."/>
        </authorList>
    </citation>
    <scope>NUCLEOTIDE SEQUENCE [LARGE SCALE GENOMIC DNA]</scope>
    <source>
        <strain evidence="1 2">B5-SW-15</strain>
    </source>
</reference>
<dbReference type="InterPro" id="IPR003772">
    <property type="entry name" value="YceD"/>
</dbReference>
<organism evidence="1 2">
    <name type="scientific">Donghicola mangrovi</name>
    <dbReference type="NCBI Taxonomy" id="2729614"/>
    <lineage>
        <taxon>Bacteria</taxon>
        <taxon>Pseudomonadati</taxon>
        <taxon>Pseudomonadota</taxon>
        <taxon>Alphaproteobacteria</taxon>
        <taxon>Rhodobacterales</taxon>
        <taxon>Roseobacteraceae</taxon>
        <taxon>Donghicola</taxon>
    </lineage>
</organism>
<dbReference type="AlphaFoldDB" id="A0A850QB85"/>
<name>A0A850QB85_9RHOB</name>
<evidence type="ECO:0000313" key="2">
    <source>
        <dbReference type="Proteomes" id="UP000592216"/>
    </source>
</evidence>
<proteinExistence type="predicted"/>
<accession>A0A850QB85</accession>
<protein>
    <submittedName>
        <fullName evidence="1">DUF177 domain-containing protein</fullName>
    </submittedName>
</protein>
<dbReference type="Pfam" id="PF02620">
    <property type="entry name" value="YceD"/>
    <property type="match status" value="1"/>
</dbReference>
<comment type="caution">
    <text evidence="1">The sequence shown here is derived from an EMBL/GenBank/DDBJ whole genome shotgun (WGS) entry which is preliminary data.</text>
</comment>